<dbReference type="Pfam" id="PF08708">
    <property type="entry name" value="PriCT_1"/>
    <property type="match status" value="1"/>
</dbReference>
<keyword evidence="2" id="KW-0614">Plasmid</keyword>
<proteinExistence type="predicted"/>
<dbReference type="EMBL" id="KC206006">
    <property type="protein sequence ID" value="AGJ70537.1"/>
    <property type="molecule type" value="Genomic_DNA"/>
</dbReference>
<organism evidence="2">
    <name type="scientific">Staphylococcus aureus</name>
    <dbReference type="NCBI Taxonomy" id="1280"/>
    <lineage>
        <taxon>Bacteria</taxon>
        <taxon>Bacillati</taxon>
        <taxon>Bacillota</taxon>
        <taxon>Bacilli</taxon>
        <taxon>Bacillales</taxon>
        <taxon>Staphylococcaceae</taxon>
        <taxon>Staphylococcus</taxon>
    </lineage>
</organism>
<dbReference type="EMBL" id="KU521355">
    <property type="protein sequence ID" value="AMN16476.1"/>
    <property type="molecule type" value="Genomic_DNA"/>
</dbReference>
<evidence type="ECO:0000313" key="2">
    <source>
        <dbReference type="EMBL" id="AGJ70537.1"/>
    </source>
</evidence>
<accession>A0A127E5W7</accession>
<evidence type="ECO:0000313" key="3">
    <source>
        <dbReference type="EMBL" id="AMN16476.1"/>
    </source>
</evidence>
<dbReference type="RefSeq" id="WP_015585937.1">
    <property type="nucleotide sequence ID" value="NC_021076.1"/>
</dbReference>
<dbReference type="AlphaFoldDB" id="M9UU66"/>
<reference evidence="2" key="1">
    <citation type="journal article" date="2008" name="Antimicrob. Agents Chemother.">
        <title>First report of cfr-mediated resistance to linezolid in human staphylococcal clinical isolates recovered in the United States.</title>
        <authorList>
            <person name="Mendes R.E."/>
            <person name="Deshpande L.M."/>
            <person name="Castanheira M."/>
            <person name="DiPersio J."/>
            <person name="Saubolle M.A."/>
            <person name="Jones R.N."/>
        </authorList>
    </citation>
    <scope>NUCLEOTIDE SEQUENCE</scope>
    <source>
        <strain evidence="2">004-737X</strain>
        <plasmid evidence="2">pSA737</plasmid>
    </source>
</reference>
<sequence length="528" mass="61386">MLNINKIYDFILHGSIEKYKFKNSKATDLEKAKFKATQPKNWRSARIAVSPTKELLQNGYGVIFSSEEALVQYGHKFSHWTPNPYNYLSTKKKEDVEDKKVTNLYPIVNRTKDNVKQINTFVLDIDKDIEYNELVQSLASAHINEGVEMPNLYVKTPRGWHLYFVLDIPFYGKGIEKKALKVAEKVHSSLAYAISKYLPIDNQCVSTGYFRLPTKDNVKLFTNQYCIKDDMVRWSKEYSEKHSLNQNVFYKSIVNGQELTPEWVDYLLKEADVTSIGYGVGRNNTMFSVALYYYSKNVDLKEAESNIYAFNQRLANPLSYKEVERVIKSAYSGRYGGAMREHVENLLEAFSDGQIAYSNSGVSINGFWKHKKERKDRVRSHFDERKDDLERYLNEHTNKQKVFVKGSMSAIAKKLGMARSSLYAIFEKHINKGTIIKYTIKNGRYSETFIALKSVYIESLFEMVKSLKKKKESYISAIRYLVNNERNTHSLMVQNNGLMNEIENTLTYIDRHTQFIEGNEILYERFIS</sequence>
<accession>M9UU66</accession>
<evidence type="ECO:0000259" key="1">
    <source>
        <dbReference type="SMART" id="SM00942"/>
    </source>
</evidence>
<reference evidence="2" key="2">
    <citation type="journal article" date="2013" name="Antimicrob. Agents Chemother.">
        <title>Dissemination of a pSCFS3-Like cfr-Carrying Plasmid in Staphylococcus aureus and Staphylococcus epidermidis Clinical Isolates Recovered from Hospitals in Ohio.</title>
        <authorList>
            <person name="Mendes R.E."/>
            <person name="Deshpande L.M."/>
            <person name="Bonilla H.F."/>
            <person name="Schwarz S."/>
            <person name="Huband M.D."/>
            <person name="Jones R.N."/>
            <person name="Quinn J.P."/>
        </authorList>
    </citation>
    <scope>NUCLEOTIDE SEQUENCE</scope>
    <source>
        <strain evidence="2">004-737X</strain>
        <plasmid evidence="2">pSA737</plasmid>
    </source>
</reference>
<feature type="domain" description="Primase C-terminal 1" evidence="1">
    <location>
        <begin position="271"/>
        <end position="336"/>
    </location>
</feature>
<geneLocation type="plasmid" evidence="2">
    <name>pSA737</name>
</geneLocation>
<dbReference type="InterPro" id="IPR014820">
    <property type="entry name" value="PriCT_1"/>
</dbReference>
<protein>
    <recommendedName>
        <fullName evidence="1">Primase C-terminal 1 domain-containing protein</fullName>
    </recommendedName>
</protein>
<reference evidence="3" key="3">
    <citation type="journal article" date="2016" name="Antimicrob. Agents Chemother.">
        <title>First Report of cfr-Carrying Plasmids in the Pandemic Sequence Type 22 Methicillin-Resistant Staphylococcus aureus Staphylococcal Cassette Chromosome mec Type IV Clone.</title>
        <authorList>
            <person name="Shore A.C."/>
            <person name="Lazaris A."/>
            <person name="Kinnevey P.M."/>
            <person name="Brennan O.M."/>
            <person name="Brennan G.I."/>
            <person name="O'Connell B."/>
            <person name="Fessler A.T."/>
            <person name="Schwarz S."/>
            <person name="Coleman D.C."/>
        </authorList>
    </citation>
    <scope>NUCLEOTIDE SEQUENCE</scope>
    <source>
        <strain evidence="3">M12/0145</strain>
        <plasmid evidence="3">pSAM12-0145</plasmid>
    </source>
</reference>
<name>M9UU66_STAAU</name>
<dbReference type="SMART" id="SM00942">
    <property type="entry name" value="PriCT_1"/>
    <property type="match status" value="1"/>
</dbReference>
<geneLocation type="plasmid" evidence="3">
    <name>pSAM12-0145</name>
</geneLocation>